<dbReference type="GO" id="GO:0000380">
    <property type="term" value="P:alternative mRNA splicing, via spliceosome"/>
    <property type="evidence" value="ECO:0000314"/>
    <property type="project" value="FlyBase"/>
</dbReference>
<dbReference type="PaxDb" id="7227-FBpp0292902"/>
<dbReference type="eggNOG" id="KOG4206">
    <property type="taxonomic scope" value="Eukaryota"/>
</dbReference>
<reference evidence="5 7" key="8">
    <citation type="journal article" date="2007" name="Science">
        <title>Sequence finishing and mapping of Drosophila melanogaster heterochromatin.</title>
        <authorList>
            <person name="Hoskins R.A."/>
            <person name="Carlson J.W."/>
            <person name="Kennedy C."/>
            <person name="Acevedo D."/>
            <person name="Evans-Holm M."/>
            <person name="Frise E."/>
            <person name="Wan K.H."/>
            <person name="Park S."/>
            <person name="Mendez-Lago M."/>
            <person name="Rossi F."/>
            <person name="Villasante A."/>
            <person name="Dimitri P."/>
            <person name="Karpen G.H."/>
            <person name="Celniker S.E."/>
        </authorList>
    </citation>
    <scope>NUCLEOTIDE SEQUENCE [LARGE SCALE GENOMIC DNA]</scope>
    <source>
        <strain evidence="7">Berkeley</strain>
    </source>
</reference>
<dbReference type="InterPro" id="IPR012677">
    <property type="entry name" value="Nucleotide-bd_a/b_plait_sf"/>
</dbReference>
<keyword evidence="8" id="KW-1267">Proteomics identification</keyword>
<dbReference type="Bgee" id="FBgn0265184">
    <property type="expression patterns" value="Expressed in optic-lobe-associated cortex glial cell in insect head and 57 other cell types or tissues"/>
</dbReference>
<reference evidence="5 7" key="4">
    <citation type="journal article" date="2002" name="Genome Biol.">
        <title>The transposable elements of the Drosophila melanogaster euchromatin: a genomics perspective.</title>
        <authorList>
            <person name="Kaminker J.S."/>
            <person name="Bergman C.M."/>
            <person name="Kronmiller B."/>
            <person name="Carlson J."/>
            <person name="Svirskas R."/>
            <person name="Patel S."/>
            <person name="Frise E."/>
            <person name="Wheeler D.A."/>
            <person name="Lewis S.E."/>
            <person name="Rubin G.M."/>
            <person name="Ashburner M."/>
            <person name="Celniker S.E."/>
        </authorList>
    </citation>
    <scope>NUCLEOTIDE SEQUENCE [LARGE SCALE GENOMIC DNA]</scope>
    <source>
        <strain evidence="7">Berkeley</strain>
    </source>
</reference>
<sequence length="407" mass="45388">MSALSSKLLMKRMPCSLDELAQLIRECKLILPRSLNTYGRKRVLLEYADPEEAAKALEQLQELSESLDKPLCISVFGPRPSSGAASASSKSTQTSGAGNGGAVSGFPDIDKYVRRLYACNNQCDFTQPPPPYLSYSYPPINGEILARIGQSLQTNSHFYNQVLHLMNRMNLEPPFEKRPDGLMAQMHRQHVGTQTELIPSESESELESDDGEQKLAKRQRLLLAPASEEARAKTLKRARQMLQQAAQLASHTKPKLTVQKPSFDAPKIEMKLPETLVPPPIHPERRESISKPETGASTSKAVRRLSTSALEALPVYKNYKTGDPSNKLYIKNLAKSVDEQQLRELYAKYTAASKLDIKVMHQGRMKGQAFVTFLDANNPEIIAQALNETNGLLWHDKPMIVCYGKQQ</sequence>
<dbReference type="ExpressionAtlas" id="A0A0B4LGA2">
    <property type="expression patterns" value="baseline and differential"/>
</dbReference>
<dbReference type="RefSeq" id="NP_001286703.1">
    <property type="nucleotide sequence ID" value="NM_001299774.1"/>
</dbReference>
<reference evidence="5 7" key="3">
    <citation type="journal article" date="2002" name="Genome Biol.">
        <title>Annotation of the Drosophila melanogaster euchromatic genome: a systematic review.</title>
        <authorList>
            <person name="Misra S."/>
            <person name="Crosby M.A."/>
            <person name="Mungall C.J."/>
            <person name="Matthews B.B."/>
            <person name="Campbell K.S."/>
            <person name="Hradecky P."/>
            <person name="Huang Y."/>
            <person name="Kaminker J.S."/>
            <person name="Millburn G.H."/>
            <person name="Prochnik S.E."/>
            <person name="Smith C.D."/>
            <person name="Tupy J.L."/>
            <person name="Whitfied E.J."/>
            <person name="Bayraktaroglu L."/>
            <person name="Berman B.P."/>
            <person name="Bettencourt B.R."/>
            <person name="Celniker S.E."/>
            <person name="de Grey A.D."/>
            <person name="Drysdale R.A."/>
            <person name="Harris N.L."/>
            <person name="Richter J."/>
            <person name="Russo S."/>
            <person name="Schroeder A.J."/>
            <person name="Shu S.Q."/>
            <person name="Stapleton M."/>
            <person name="Yamada C."/>
            <person name="Ashburner M."/>
            <person name="Gelbart W.M."/>
            <person name="Rubin G.M."/>
            <person name="Lewis S.E."/>
        </authorList>
    </citation>
    <scope>GENOME REANNOTATION</scope>
    <source>
        <strain evidence="7">Berkeley</strain>
    </source>
</reference>
<dbReference type="FunCoup" id="A0A0B4LGA2">
    <property type="interactions" value="955"/>
</dbReference>
<dbReference type="GeneID" id="19834761"/>
<reference evidence="5 7" key="9">
    <citation type="journal article" date="2015" name="G3 (Bethesda)">
        <title>Gene Model Annotations for Drosophila melanogaster: Impact of High-Throughput Data.</title>
        <authorList>
            <consortium name="FlyBase Consortium"/>
            <person name="Matthews B.B."/>
            <person name="Dos Santos G."/>
            <person name="Crosby M.A."/>
            <person name="Emmert D.B."/>
            <person name="St Pierre S.E."/>
            <person name="Gramates L.S."/>
            <person name="Zhou P."/>
            <person name="Schroeder A.J."/>
            <person name="Falls K."/>
            <person name="Strelets V."/>
            <person name="Russo S.M."/>
            <person name="Gelbart W.M."/>
            <person name="null"/>
        </authorList>
    </citation>
    <scope>NUCLEOTIDE SEQUENCE [LARGE SCALE GENOMIC DNA]</scope>
    <source>
        <strain evidence="7">Berkeley</strain>
    </source>
</reference>
<dbReference type="GO" id="GO:0005689">
    <property type="term" value="C:U12-type spliceosomal complex"/>
    <property type="evidence" value="ECO:0000314"/>
    <property type="project" value="FlyBase"/>
</dbReference>
<keyword evidence="7" id="KW-1185">Reference proteome</keyword>
<evidence type="ECO:0000256" key="2">
    <source>
        <dbReference type="PROSITE-ProRule" id="PRU00176"/>
    </source>
</evidence>
<dbReference type="AGR" id="FB:FBgn0265184"/>
<evidence type="ECO:0000259" key="4">
    <source>
        <dbReference type="PROSITE" id="PS50102"/>
    </source>
</evidence>
<reference evidence="5 7" key="7">
    <citation type="journal article" date="2007" name="Science">
        <title>The Release 5.1 annotation of Drosophila melanogaster heterochromatin.</title>
        <authorList>
            <person name="Smith C.D."/>
            <person name="Shu S."/>
            <person name="Mungall C.J."/>
            <person name="Karpen G.H."/>
        </authorList>
    </citation>
    <scope>NUCLEOTIDE SEQUENCE [LARGE SCALE GENOMIC DNA]</scope>
    <source>
        <strain evidence="7">Berkeley</strain>
    </source>
</reference>
<dbReference type="SMR" id="A0A0B4LGA2"/>
<accession>A0A0B4LGA2</accession>
<dbReference type="GO" id="GO:0000398">
    <property type="term" value="P:mRNA splicing, via spliceosome"/>
    <property type="evidence" value="ECO:0000318"/>
    <property type="project" value="GO_Central"/>
</dbReference>
<dbReference type="InParanoid" id="A0A0B4LGA2"/>
<reference evidence="5 7" key="6">
    <citation type="journal article" date="2005" name="PLoS Comput. Biol.">
        <title>Combined evidence annotation of transposable elements in genome sequences.</title>
        <authorList>
            <person name="Quesneville H."/>
            <person name="Bergman C.M."/>
            <person name="Andrieu O."/>
            <person name="Autard D."/>
            <person name="Nouaud D."/>
            <person name="Ashburner M."/>
            <person name="Anxolabehere D."/>
        </authorList>
    </citation>
    <scope>NUCLEOTIDE SEQUENCE [LARGE SCALE GENOMIC DNA]</scope>
    <source>
        <strain evidence="7">Berkeley</strain>
    </source>
</reference>
<dbReference type="InterPro" id="IPR000504">
    <property type="entry name" value="RRM_dom"/>
</dbReference>
<feature type="region of interest" description="Disordered" evidence="3">
    <location>
        <begin position="81"/>
        <end position="102"/>
    </location>
</feature>
<reference evidence="5 7" key="11">
    <citation type="journal article" date="2015" name="Genome Res.">
        <title>The Release 6 reference sequence of the Drosophila melanogaster genome.</title>
        <authorList>
            <person name="Hoskins R.A."/>
            <person name="Carlson J.W."/>
            <person name="Wan K.H."/>
            <person name="Park S."/>
            <person name="Mendez I."/>
            <person name="Galle S.E."/>
            <person name="Booth B.W."/>
            <person name="Pfeiffer B.D."/>
            <person name="George R.A."/>
            <person name="Svirskas R."/>
            <person name="Krzywinski M."/>
            <person name="Schein J."/>
            <person name="Accardo M.C."/>
            <person name="Damia E."/>
            <person name="Messina G."/>
            <person name="Mendez-Lago M."/>
            <person name="de Pablos B."/>
            <person name="Demakova O.V."/>
            <person name="Andreyeva E.N."/>
            <person name="Boldyreva L.V."/>
            <person name="Marra M."/>
            <person name="Carvalho A.B."/>
            <person name="Dimitri P."/>
            <person name="Villasante A."/>
            <person name="Zhimulev I.F."/>
            <person name="Rubin G.M."/>
            <person name="Karpen G.H."/>
            <person name="Celniker S.E."/>
        </authorList>
    </citation>
    <scope>NUCLEOTIDE SEQUENCE [LARGE SCALE GENOMIC DNA]</scope>
    <source>
        <strain evidence="7">Berkeley</strain>
    </source>
</reference>
<dbReference type="GO" id="GO:0097157">
    <property type="term" value="F:pre-mRNA intronic binding"/>
    <property type="evidence" value="ECO:0000318"/>
    <property type="project" value="GO_Central"/>
</dbReference>
<reference evidence="5 7" key="2">
    <citation type="journal article" date="2002" name="Genome Biol.">
        <title>Finishing a whole-genome shotgun: release 3 of the Drosophila melanogaster euchromatic genome sequence.</title>
        <authorList>
            <person name="Celniker S.E."/>
            <person name="Wheeler D.A."/>
            <person name="Kronmiller B."/>
            <person name="Carlson J.W."/>
            <person name="Halpern A."/>
            <person name="Patel S."/>
            <person name="Adams M."/>
            <person name="Champe M."/>
            <person name="Dugan S.P."/>
            <person name="Frise E."/>
            <person name="Hodgson A."/>
            <person name="George R.A."/>
            <person name="Hoskins R.A."/>
            <person name="Laverty T."/>
            <person name="Muzny D.M."/>
            <person name="Nelson C.R."/>
            <person name="Pacleb J.M."/>
            <person name="Park S."/>
            <person name="Pfeiffer B.D."/>
            <person name="Richards S."/>
            <person name="Sodergren E.J."/>
            <person name="Svirskas R."/>
            <person name="Tabor P.E."/>
            <person name="Wan K."/>
            <person name="Stapleton M."/>
            <person name="Sutton G.G."/>
            <person name="Venter C."/>
            <person name="Weinstock G."/>
            <person name="Scherer S.E."/>
            <person name="Myers E.W."/>
            <person name="Gibbs R.A."/>
            <person name="Rubin G.M."/>
        </authorList>
    </citation>
    <scope>NUCLEOTIDE SEQUENCE [LARGE SCALE GENOMIC DNA]</scope>
    <source>
        <strain evidence="7">Berkeley</strain>
    </source>
</reference>
<feature type="domain" description="RRM" evidence="4">
    <location>
        <begin position="326"/>
        <end position="406"/>
    </location>
</feature>
<feature type="region of interest" description="Disordered" evidence="3">
    <location>
        <begin position="275"/>
        <end position="302"/>
    </location>
</feature>
<evidence type="ECO:0000313" key="5">
    <source>
        <dbReference type="EMBL" id="AHN56498.1"/>
    </source>
</evidence>
<dbReference type="EMBL" id="AE013599">
    <property type="protein sequence ID" value="AHN56498.1"/>
    <property type="molecule type" value="Genomic_DNA"/>
</dbReference>
<dbReference type="VEuPathDB" id="VectorBase:FBgn0265184"/>
<dbReference type="FlyBase" id="FBgn0265184">
    <property type="gene designation" value="Snrnp65"/>
</dbReference>
<dbReference type="BioGRID-ORCS" id="19834761">
    <property type="hits" value="0 hits in 1 CRISPR screen"/>
</dbReference>
<dbReference type="Reactome" id="R-DME-72165">
    <property type="pathway name" value="mRNA Splicing - Minor Pathway"/>
</dbReference>
<dbReference type="PROSITE" id="PS50102">
    <property type="entry name" value="RRM"/>
    <property type="match status" value="1"/>
</dbReference>
<dbReference type="FunFam" id="3.30.70.330:FF:001022">
    <property type="entry name" value="Uncharacterized protein, isoform C"/>
    <property type="match status" value="1"/>
</dbReference>
<reference evidence="5 7" key="10">
    <citation type="journal article" date="2015" name="G3 (Bethesda)">
        <title>Gene Model Annotations for Drosophila melanogaster: The Rule-Benders.</title>
        <authorList>
            <consortium name="FlyBase Consortium"/>
            <person name="Crosby M.A."/>
            <person name="Gramates L.S."/>
            <person name="Dos Santos G."/>
            <person name="Matthews B.B."/>
            <person name="St Pierre S.E."/>
            <person name="Zhou P."/>
            <person name="Schroeder A.J."/>
            <person name="Falls K."/>
            <person name="Emmert D.B."/>
            <person name="Russo S.M."/>
            <person name="Gelbart W.M."/>
            <person name="null"/>
        </authorList>
    </citation>
    <scope>NUCLEOTIDE SEQUENCE [LARGE SCALE GENOMIC DNA]</scope>
    <source>
        <strain evidence="7">Berkeley</strain>
    </source>
</reference>
<protein>
    <recommendedName>
        <fullName evidence="4">RRM domain-containing protein</fullName>
    </recommendedName>
</protein>
<dbReference type="InterPro" id="IPR035979">
    <property type="entry name" value="RBD_domain_sf"/>
</dbReference>
<name>A0A0B4LGA2_DROME</name>
<reference evidence="5 7" key="5">
    <citation type="journal article" date="2002" name="Genome Biol.">
        <title>Heterochromatic sequences in a Drosophila whole-genome shotgun assembly.</title>
        <authorList>
            <person name="Hoskins R.A."/>
            <person name="Smith C.D."/>
            <person name="Carlson J.W."/>
            <person name="Carvalho A.B."/>
            <person name="Halpern A."/>
            <person name="Kaminker J.S."/>
            <person name="Kennedy C."/>
            <person name="Mungall C.J."/>
            <person name="Sullivan B.A."/>
            <person name="Sutton G.G."/>
            <person name="Yasuhara J.C."/>
            <person name="Wakimoto B.T."/>
            <person name="Myers E.W."/>
            <person name="Celniker S.E."/>
            <person name="Rubin G.M."/>
            <person name="Karpen G.H."/>
        </authorList>
    </citation>
    <scope>NUCLEOTIDE SEQUENCE [LARGE SCALE GENOMIC DNA]</scope>
    <source>
        <strain evidence="7">Berkeley</strain>
    </source>
</reference>
<feature type="region of interest" description="Disordered" evidence="3">
    <location>
        <begin position="191"/>
        <end position="213"/>
    </location>
</feature>
<dbReference type="STRING" id="7227.FBpp0308248"/>
<evidence type="ECO:0000256" key="1">
    <source>
        <dbReference type="ARBA" id="ARBA00022884"/>
    </source>
</evidence>
<dbReference type="KEGG" id="dme:Dmel_CG44249"/>
<dbReference type="PANTHER" id="PTHR16105:SF0">
    <property type="entry name" value="RNA-BINDING REGION-CONTAINING PROTEIN 3"/>
    <property type="match status" value="1"/>
</dbReference>
<dbReference type="Gene3D" id="3.30.70.330">
    <property type="match status" value="1"/>
</dbReference>
<dbReference type="PhylomeDB" id="A0A0B4LGA2"/>
<dbReference type="GO" id="GO:0030626">
    <property type="term" value="F:U12 snRNA binding"/>
    <property type="evidence" value="ECO:0000318"/>
    <property type="project" value="GO_Central"/>
</dbReference>
<organism evidence="5 7">
    <name type="scientific">Drosophila melanogaster</name>
    <name type="common">Fruit fly</name>
    <dbReference type="NCBI Taxonomy" id="7227"/>
    <lineage>
        <taxon>Eukaryota</taxon>
        <taxon>Metazoa</taxon>
        <taxon>Ecdysozoa</taxon>
        <taxon>Arthropoda</taxon>
        <taxon>Hexapoda</taxon>
        <taxon>Insecta</taxon>
        <taxon>Pterygota</taxon>
        <taxon>Neoptera</taxon>
        <taxon>Endopterygota</taxon>
        <taxon>Diptera</taxon>
        <taxon>Brachycera</taxon>
        <taxon>Muscomorpha</taxon>
        <taxon>Ephydroidea</taxon>
        <taxon>Drosophilidae</taxon>
        <taxon>Drosophila</taxon>
        <taxon>Sophophora</taxon>
    </lineage>
</organism>
<dbReference type="Proteomes" id="UP000000803">
    <property type="component" value="Chromosome 2R"/>
</dbReference>
<dbReference type="OMA" id="SETQWIT"/>
<dbReference type="OrthoDB" id="448399at2759"/>
<dbReference type="AlphaFoldDB" id="A0A0B4LGA2"/>
<feature type="compositionally biased region" description="Low complexity" evidence="3">
    <location>
        <begin position="81"/>
        <end position="96"/>
    </location>
</feature>
<evidence type="ECO:0000256" key="3">
    <source>
        <dbReference type="SAM" id="MobiDB-lite"/>
    </source>
</evidence>
<reference evidence="5 7" key="1">
    <citation type="journal article" date="2000" name="Science">
        <title>The genome sequence of Drosophila melanogaster.</title>
        <authorList>
            <person name="Adams M.D."/>
            <person name="Celniker S.E."/>
            <person name="Holt R.A."/>
            <person name="Evans C.A."/>
            <person name="Gocayne J.D."/>
            <person name="Amanatides P.G."/>
            <person name="Scherer S.E."/>
            <person name="Li P.W."/>
            <person name="Hoskins R.A."/>
            <person name="Galle R.F."/>
            <person name="George R.A."/>
            <person name="Lewis S.E."/>
            <person name="Richards S."/>
            <person name="Ashburner M."/>
            <person name="Henderson S.N."/>
            <person name="Sutton G.G."/>
            <person name="Wortman J.R."/>
            <person name="Yandell M.D."/>
            <person name="Zhang Q."/>
            <person name="Chen L.X."/>
            <person name="Brandon R.C."/>
            <person name="Rogers Y.H."/>
            <person name="Blazej R.G."/>
            <person name="Champe M."/>
            <person name="Pfeiffer B.D."/>
            <person name="Wan K.H."/>
            <person name="Doyle C."/>
            <person name="Baxter E.G."/>
            <person name="Helt G."/>
            <person name="Nelson C.R."/>
            <person name="Gabor G.L."/>
            <person name="Abril J.F."/>
            <person name="Agbayani A."/>
            <person name="An H.J."/>
            <person name="Andrews-Pfannkoch C."/>
            <person name="Baldwin D."/>
            <person name="Ballew R.M."/>
            <person name="Basu A."/>
            <person name="Baxendale J."/>
            <person name="Bayraktaroglu L."/>
            <person name="Beasley E.M."/>
            <person name="Beeson K.Y."/>
            <person name="Benos P.V."/>
            <person name="Berman B.P."/>
            <person name="Bhandari D."/>
            <person name="Bolshakov S."/>
            <person name="Borkova D."/>
            <person name="Botchan M.R."/>
            <person name="Bouck J."/>
            <person name="Brokstein P."/>
            <person name="Brottier P."/>
            <person name="Burtis K.C."/>
            <person name="Busam D.A."/>
            <person name="Butler H."/>
            <person name="Cadieu E."/>
            <person name="Center A."/>
            <person name="Chandra I."/>
            <person name="Cherry J.M."/>
            <person name="Cawley S."/>
            <person name="Dahlke C."/>
            <person name="Davenport L.B."/>
            <person name="Davies P."/>
            <person name="de Pablos B."/>
            <person name="Delcher A."/>
            <person name="Deng Z."/>
            <person name="Mays A.D."/>
            <person name="Dew I."/>
            <person name="Dietz S.M."/>
            <person name="Dodson K."/>
            <person name="Doup L.E."/>
            <person name="Downes M."/>
            <person name="Dugan-Rocha S."/>
            <person name="Dunkov B.C."/>
            <person name="Dunn P."/>
            <person name="Durbin K.J."/>
            <person name="Evangelista C.C."/>
            <person name="Ferraz C."/>
            <person name="Ferriera S."/>
            <person name="Fleischmann W."/>
            <person name="Fosler C."/>
            <person name="Gabrielian A.E."/>
            <person name="Garg N.S."/>
            <person name="Gelbart W.M."/>
            <person name="Glasser K."/>
            <person name="Glodek A."/>
            <person name="Gong F."/>
            <person name="Gorrell J.H."/>
            <person name="Gu Z."/>
            <person name="Guan P."/>
            <person name="Harris M."/>
            <person name="Harris N.L."/>
            <person name="Harvey D."/>
            <person name="Heiman T.J."/>
            <person name="Hernandez J.R."/>
            <person name="Houck J."/>
            <person name="Hostin D."/>
            <person name="Houston K.A."/>
            <person name="Howland T.J."/>
            <person name="Wei M.H."/>
            <person name="Ibegwam C."/>
            <person name="Jalali M."/>
            <person name="Kalush F."/>
            <person name="Karpen G.H."/>
            <person name="Ke Z."/>
            <person name="Kennison J.A."/>
            <person name="Ketchum K.A."/>
            <person name="Kimmel B.E."/>
            <person name="Kodira C.D."/>
            <person name="Kraft C."/>
            <person name="Kravitz S."/>
            <person name="Kulp D."/>
            <person name="Lai Z."/>
            <person name="Lasko P."/>
            <person name="Lei Y."/>
            <person name="Levitsky A.A."/>
            <person name="Li J."/>
            <person name="Li Z."/>
            <person name="Liang Y."/>
            <person name="Lin X."/>
            <person name="Liu X."/>
            <person name="Mattei B."/>
            <person name="McIntosh T.C."/>
            <person name="McLeod M.P."/>
            <person name="McPherson D."/>
            <person name="Merkulov G."/>
            <person name="Milshina N.V."/>
            <person name="Mobarry C."/>
            <person name="Morris J."/>
            <person name="Moshrefi A."/>
            <person name="Mount S.M."/>
            <person name="Moy M."/>
            <person name="Murphy B."/>
            <person name="Murphy L."/>
            <person name="Muzny D.M."/>
            <person name="Nelson D.L."/>
            <person name="Nelson D.R."/>
            <person name="Nelson K.A."/>
            <person name="Nixon K."/>
            <person name="Nusskern D.R."/>
            <person name="Pacleb J.M."/>
            <person name="Palazzolo M."/>
            <person name="Pittman G.S."/>
            <person name="Pan S."/>
            <person name="Pollard J."/>
            <person name="Puri V."/>
            <person name="Reese M.G."/>
            <person name="Reinert K."/>
            <person name="Remington K."/>
            <person name="Saunders R.D."/>
            <person name="Scheeler F."/>
            <person name="Shen H."/>
            <person name="Shue B.C."/>
            <person name="Siden-Kiamos I."/>
            <person name="Simpson M."/>
            <person name="Skupski M.P."/>
            <person name="Smith T."/>
            <person name="Spier E."/>
            <person name="Spradling A.C."/>
            <person name="Stapleton M."/>
            <person name="Strong R."/>
            <person name="Sun E."/>
            <person name="Svirskas R."/>
            <person name="Tector C."/>
            <person name="Turner R."/>
            <person name="Venter E."/>
            <person name="Wang A.H."/>
            <person name="Wang X."/>
            <person name="Wang Z.Y."/>
            <person name="Wassarman D.A."/>
            <person name="Weinstock G.M."/>
            <person name="Weissenbach J."/>
            <person name="Williams S.M."/>
            <person name="WoodageT"/>
            <person name="Worley K.C."/>
            <person name="Wu D."/>
            <person name="Yang S."/>
            <person name="Yao Q.A."/>
            <person name="Ye J."/>
            <person name="Yeh R.F."/>
            <person name="Zaveri J.S."/>
            <person name="Zhan M."/>
            <person name="Zhang G."/>
            <person name="Zhao Q."/>
            <person name="Zheng L."/>
            <person name="Zheng X.H."/>
            <person name="Zhong F.N."/>
            <person name="Zhong W."/>
            <person name="Zhou X."/>
            <person name="Zhu S."/>
            <person name="Zhu X."/>
            <person name="Smith H.O."/>
            <person name="Gibbs R.A."/>
            <person name="Myers E.W."/>
            <person name="Rubin G.M."/>
            <person name="Venter J.C."/>
        </authorList>
    </citation>
    <scope>NUCLEOTIDE SEQUENCE [LARGE SCALE GENOMIC DNA]</scope>
    <source>
        <strain evidence="7">Berkeley</strain>
    </source>
</reference>
<dbReference type="GO" id="GO:0003676">
    <property type="term" value="F:nucleic acid binding"/>
    <property type="evidence" value="ECO:0000255"/>
    <property type="project" value="FlyBase"/>
</dbReference>
<dbReference type="GO" id="GO:0034693">
    <property type="term" value="C:U11/U12 snRNP"/>
    <property type="evidence" value="ECO:0000314"/>
    <property type="project" value="FlyBase"/>
</dbReference>
<evidence type="ECO:0007829" key="8">
    <source>
        <dbReference type="PeptideAtlas" id="A0A0B4LGA2"/>
    </source>
</evidence>
<dbReference type="GO" id="GO:0005693">
    <property type="term" value="C:U12 snRNP"/>
    <property type="evidence" value="ECO:0000314"/>
    <property type="project" value="FlyBase"/>
</dbReference>
<evidence type="ECO:0000313" key="6">
    <source>
        <dbReference type="FlyBase" id="FBgn0265184"/>
    </source>
</evidence>
<dbReference type="InterPro" id="IPR045164">
    <property type="entry name" value="RBM41/RNPC3"/>
</dbReference>
<evidence type="ECO:0000313" key="7">
    <source>
        <dbReference type="Proteomes" id="UP000000803"/>
    </source>
</evidence>
<dbReference type="PANTHER" id="PTHR16105">
    <property type="entry name" value="RNA-BINDING REGION-CONTAINING PROTEIN 3"/>
    <property type="match status" value="1"/>
</dbReference>
<dbReference type="Pfam" id="PF00076">
    <property type="entry name" value="RRM_1"/>
    <property type="match status" value="1"/>
</dbReference>
<dbReference type="CDD" id="cd12239">
    <property type="entry name" value="RRM2_RBM40_like"/>
    <property type="match status" value="1"/>
</dbReference>
<dbReference type="SMART" id="SM00360">
    <property type="entry name" value="RRM"/>
    <property type="match status" value="1"/>
</dbReference>
<gene>
    <name evidence="6" type="primary">Snrnp65</name>
    <name evidence="5" type="synonym">65K</name>
    <name evidence="5" type="synonym">CG11478</name>
    <name evidence="5" type="synonym">cg11478</name>
    <name evidence="5" type="synonym">CG30327</name>
    <name evidence="5" type="synonym">CG42257</name>
    <name evidence="5" type="synonym">Dm65K</name>
    <name evidence="5" type="synonym">Dmel\CG44249</name>
    <name evidence="5 6" type="ORF">CG44249</name>
    <name evidence="5" type="ORF">Dmel_CG44249</name>
</gene>
<dbReference type="GO" id="GO:0016787">
    <property type="term" value="F:hydrolase activity"/>
    <property type="evidence" value="ECO:0007669"/>
    <property type="project" value="UniProtKB-KW"/>
</dbReference>
<dbReference type="SUPFAM" id="SSF54928">
    <property type="entry name" value="RNA-binding domain, RBD"/>
    <property type="match status" value="1"/>
</dbReference>
<keyword evidence="1 2" id="KW-0694">RNA-binding</keyword>
<proteinExistence type="evidence at protein level"/>